<comment type="caution">
    <text evidence="10">The sequence shown here is derived from an EMBL/GenBank/DDBJ whole genome shotgun (WGS) entry which is preliminary data.</text>
</comment>
<dbReference type="GO" id="GO:0006879">
    <property type="term" value="P:intracellular iron ion homeostasis"/>
    <property type="evidence" value="ECO:0007669"/>
    <property type="project" value="TreeGrafter"/>
</dbReference>
<feature type="region of interest" description="Disordered" evidence="8">
    <location>
        <begin position="383"/>
        <end position="405"/>
    </location>
</feature>
<evidence type="ECO:0000256" key="5">
    <source>
        <dbReference type="ARBA" id="ARBA00023015"/>
    </source>
</evidence>
<evidence type="ECO:0000256" key="8">
    <source>
        <dbReference type="SAM" id="MobiDB-lite"/>
    </source>
</evidence>
<evidence type="ECO:0000256" key="1">
    <source>
        <dbReference type="ARBA" id="ARBA00004123"/>
    </source>
</evidence>
<evidence type="ECO:0000256" key="2">
    <source>
        <dbReference type="ARBA" id="ARBA00022723"/>
    </source>
</evidence>
<evidence type="ECO:0000256" key="3">
    <source>
        <dbReference type="ARBA" id="ARBA00022833"/>
    </source>
</evidence>
<dbReference type="PANTHER" id="PTHR28088:SF5">
    <property type="entry name" value="TRANSCRIPTIONAL ACTIVATOR HAA1-RELATED"/>
    <property type="match status" value="1"/>
</dbReference>
<proteinExistence type="predicted"/>
<evidence type="ECO:0000313" key="10">
    <source>
        <dbReference type="EMBL" id="KAK0988662.1"/>
    </source>
</evidence>
<dbReference type="EMBL" id="JAUJLE010000078">
    <property type="protein sequence ID" value="KAK0988662.1"/>
    <property type="molecule type" value="Genomic_DNA"/>
</dbReference>
<dbReference type="PROSITE" id="PS50073">
    <property type="entry name" value="COPPER_FIST_2"/>
    <property type="match status" value="1"/>
</dbReference>
<reference evidence="10" key="1">
    <citation type="submission" date="2023-06" db="EMBL/GenBank/DDBJ databases">
        <title>Black Yeasts Isolated from many extreme environments.</title>
        <authorList>
            <person name="Coleine C."/>
            <person name="Stajich J.E."/>
            <person name="Selbmann L."/>
        </authorList>
    </citation>
    <scope>NUCLEOTIDE SEQUENCE</scope>
    <source>
        <strain evidence="10">CCFEE 5200</strain>
    </source>
</reference>
<organism evidence="10 11">
    <name type="scientific">Friedmanniomyces endolithicus</name>
    <dbReference type="NCBI Taxonomy" id="329885"/>
    <lineage>
        <taxon>Eukaryota</taxon>
        <taxon>Fungi</taxon>
        <taxon>Dikarya</taxon>
        <taxon>Ascomycota</taxon>
        <taxon>Pezizomycotina</taxon>
        <taxon>Dothideomycetes</taxon>
        <taxon>Dothideomycetidae</taxon>
        <taxon>Mycosphaerellales</taxon>
        <taxon>Teratosphaeriaceae</taxon>
        <taxon>Friedmanniomyces</taxon>
    </lineage>
</organism>
<keyword evidence="3" id="KW-0862">Zinc</keyword>
<dbReference type="Pfam" id="PF00649">
    <property type="entry name" value="Copper-fist"/>
    <property type="match status" value="1"/>
</dbReference>
<keyword evidence="7" id="KW-0539">Nucleus</keyword>
<dbReference type="InterPro" id="IPR036395">
    <property type="entry name" value="Cu_fist_DNA-bd_dom_sf"/>
</dbReference>
<dbReference type="InterPro" id="IPR051763">
    <property type="entry name" value="Copper_Homeo_Regul"/>
</dbReference>
<evidence type="ECO:0000256" key="7">
    <source>
        <dbReference type="ARBA" id="ARBA00023242"/>
    </source>
</evidence>
<evidence type="ECO:0000259" key="9">
    <source>
        <dbReference type="PROSITE" id="PS50073"/>
    </source>
</evidence>
<sequence length="487" mass="53214">MSHSVDQTGTRPVVTMDLLEKPFKTIEVVDVRTNQVCKVACMSCIRGHRTTACGIALCRSKIFWTVKRPGRPSNSCSCRYGATGGCKCVVARSACTHKSKKGEKRSGECRCEEQGRFCCLIELEQWEALMALQKPAVQFFATPEALDASHATPTSMSAATTPAYLGSPRIFGSLPGTPARLHSPRPLPDQSSPYTGYQSPPVSLTPRFGMMGIGGPQGSDEIVMPDVLAWDGQVPLAPREYQPPHRQLLREEEPRSCCQSSATPQQNTQADEYATLTQAIVPPPEFAPFGGLLPDANVSFEQPLTQPSFDFDKLQNDYYNYQFPSAICQTCGLSGCTCRNCPPVMQSSINGSWAQCCGRKHARTAAYVEPTAVHAFQQEPAVQTLHTLPTTTGHSRTGEDGFTAEPQEPDLYAQQLFGTMPPFQQHQQLDLYSPPLQLEPDSIPDLTPFDPGEAFALPESETNIDLSDYLMEELEPTQSQGCCCGDG</sequence>
<dbReference type="GO" id="GO:0000978">
    <property type="term" value="F:RNA polymerase II cis-regulatory region sequence-specific DNA binding"/>
    <property type="evidence" value="ECO:0007669"/>
    <property type="project" value="TreeGrafter"/>
</dbReference>
<name>A0AAN6KMB5_9PEZI</name>
<gene>
    <name evidence="10" type="ORF">LTR91_009548</name>
</gene>
<dbReference type="GO" id="GO:0000981">
    <property type="term" value="F:DNA-binding transcription factor activity, RNA polymerase II-specific"/>
    <property type="evidence" value="ECO:0007669"/>
    <property type="project" value="TreeGrafter"/>
</dbReference>
<keyword evidence="4" id="KW-0186">Copper</keyword>
<comment type="subcellular location">
    <subcellularLocation>
        <location evidence="1">Nucleus</location>
    </subcellularLocation>
</comment>
<keyword evidence="11" id="KW-1185">Reference proteome</keyword>
<dbReference type="GO" id="GO:0045944">
    <property type="term" value="P:positive regulation of transcription by RNA polymerase II"/>
    <property type="evidence" value="ECO:0007669"/>
    <property type="project" value="TreeGrafter"/>
</dbReference>
<feature type="region of interest" description="Disordered" evidence="8">
    <location>
        <begin position="175"/>
        <end position="198"/>
    </location>
</feature>
<feature type="compositionally biased region" description="Polar residues" evidence="8">
    <location>
        <begin position="383"/>
        <end position="395"/>
    </location>
</feature>
<keyword evidence="6" id="KW-0804">Transcription</keyword>
<dbReference type="GO" id="GO:0006878">
    <property type="term" value="P:intracellular copper ion homeostasis"/>
    <property type="evidence" value="ECO:0007669"/>
    <property type="project" value="TreeGrafter"/>
</dbReference>
<dbReference type="SMART" id="SM01090">
    <property type="entry name" value="Copper-fist"/>
    <property type="match status" value="1"/>
</dbReference>
<dbReference type="InterPro" id="IPR001083">
    <property type="entry name" value="Cu_fist_DNA-bd_dom"/>
</dbReference>
<feature type="domain" description="Copper-fist" evidence="9">
    <location>
        <begin position="38"/>
        <end position="73"/>
    </location>
</feature>
<feature type="compositionally biased region" description="Polar residues" evidence="8">
    <location>
        <begin position="189"/>
        <end position="198"/>
    </location>
</feature>
<keyword evidence="5" id="KW-0805">Transcription regulation</keyword>
<dbReference type="PANTHER" id="PTHR28088">
    <property type="entry name" value="TRANSCRIPTIONAL ACTIVATOR HAA1-RELATED"/>
    <property type="match status" value="1"/>
</dbReference>
<dbReference type="Gene3D" id="3.90.430.10">
    <property type="entry name" value="Copper fist DNA-binding domain"/>
    <property type="match status" value="1"/>
</dbReference>
<evidence type="ECO:0000313" key="11">
    <source>
        <dbReference type="Proteomes" id="UP001175353"/>
    </source>
</evidence>
<evidence type="ECO:0000256" key="4">
    <source>
        <dbReference type="ARBA" id="ARBA00023008"/>
    </source>
</evidence>
<accession>A0AAN6KMB5</accession>
<keyword evidence="2" id="KW-0479">Metal-binding</keyword>
<dbReference type="GO" id="GO:0005507">
    <property type="term" value="F:copper ion binding"/>
    <property type="evidence" value="ECO:0007669"/>
    <property type="project" value="InterPro"/>
</dbReference>
<dbReference type="AlphaFoldDB" id="A0AAN6KMB5"/>
<dbReference type="SUPFAM" id="SSF57879">
    <property type="entry name" value="Zinc domain conserved in yeast copper-regulated transcription factors"/>
    <property type="match status" value="1"/>
</dbReference>
<dbReference type="Proteomes" id="UP001175353">
    <property type="component" value="Unassembled WGS sequence"/>
</dbReference>
<dbReference type="GO" id="GO:0005634">
    <property type="term" value="C:nucleus"/>
    <property type="evidence" value="ECO:0007669"/>
    <property type="project" value="UniProtKB-SubCell"/>
</dbReference>
<protein>
    <recommendedName>
        <fullName evidence="9">Copper-fist domain-containing protein</fullName>
    </recommendedName>
</protein>
<evidence type="ECO:0000256" key="6">
    <source>
        <dbReference type="ARBA" id="ARBA00023163"/>
    </source>
</evidence>